<evidence type="ECO:0000313" key="1">
    <source>
        <dbReference type="Proteomes" id="UP000790787"/>
    </source>
</evidence>
<dbReference type="Proteomes" id="UP000790787">
    <property type="component" value="Chromosome 7"/>
</dbReference>
<evidence type="ECO:0000313" key="2">
    <source>
        <dbReference type="RefSeq" id="XP_075074914.1"/>
    </source>
</evidence>
<reference evidence="1" key="1">
    <citation type="journal article" date="2014" name="Nat. Commun.">
        <title>The tobacco genome sequence and its comparison with those of tomato and potato.</title>
        <authorList>
            <person name="Sierro N."/>
            <person name="Battey J.N."/>
            <person name="Ouadi S."/>
            <person name="Bakaher N."/>
            <person name="Bovet L."/>
            <person name="Willig A."/>
            <person name="Goepfert S."/>
            <person name="Peitsch M.C."/>
            <person name="Ivanov N.V."/>
        </authorList>
    </citation>
    <scope>NUCLEOTIDE SEQUENCE [LARGE SCALE GENOMIC DNA]</scope>
</reference>
<keyword evidence="1" id="KW-1185">Reference proteome</keyword>
<gene>
    <name evidence="2" type="primary">LOC142162451</name>
</gene>
<proteinExistence type="predicted"/>
<accession>A0AC58RQ96</accession>
<name>A0AC58RQ96_TOBAC</name>
<protein>
    <submittedName>
        <fullName evidence="2">Secreted RxLR effector protein 161-like</fullName>
    </submittedName>
</protein>
<organism evidence="1 2">
    <name type="scientific">Nicotiana tabacum</name>
    <name type="common">Common tobacco</name>
    <dbReference type="NCBI Taxonomy" id="4097"/>
    <lineage>
        <taxon>Eukaryota</taxon>
        <taxon>Viridiplantae</taxon>
        <taxon>Streptophyta</taxon>
        <taxon>Embryophyta</taxon>
        <taxon>Tracheophyta</taxon>
        <taxon>Spermatophyta</taxon>
        <taxon>Magnoliopsida</taxon>
        <taxon>eudicotyledons</taxon>
        <taxon>Gunneridae</taxon>
        <taxon>Pentapetalae</taxon>
        <taxon>asterids</taxon>
        <taxon>lamiids</taxon>
        <taxon>Solanales</taxon>
        <taxon>Solanaceae</taxon>
        <taxon>Nicotianoideae</taxon>
        <taxon>Nicotianeae</taxon>
        <taxon>Nicotiana</taxon>
    </lineage>
</organism>
<sequence length="159" mass="18404">MALVAHYDLELHQMNVKTAFLNGDLEEEVYMDQPEGFETKEKGQMTCTRPNISFAVEMLGRYQSNPGIDHWKAAKKVLRYLKGTKDYMLMYRRFKHLEVDGYSDLDFAGCIDTRKSTFDYLFQLAEGVISWKSAKQSVITTSTMEEEFVECFEATIHAL</sequence>
<reference evidence="2" key="2">
    <citation type="submission" date="2025-08" db="UniProtKB">
        <authorList>
            <consortium name="RefSeq"/>
        </authorList>
    </citation>
    <scope>IDENTIFICATION</scope>
    <source>
        <tissue evidence="2">Leaf</tissue>
    </source>
</reference>
<dbReference type="RefSeq" id="XP_075074914.1">
    <property type="nucleotide sequence ID" value="XM_075218813.1"/>
</dbReference>